<evidence type="ECO:0000256" key="1">
    <source>
        <dbReference type="ARBA" id="ARBA00001638"/>
    </source>
</evidence>
<evidence type="ECO:0000256" key="4">
    <source>
        <dbReference type="ARBA" id="ARBA00001946"/>
    </source>
</evidence>
<keyword evidence="12" id="KW-0170">Cobalt</keyword>
<gene>
    <name evidence="16" type="ORF">K504DRAFT_460413</name>
</gene>
<evidence type="ECO:0000256" key="10">
    <source>
        <dbReference type="ARBA" id="ARBA00022801"/>
    </source>
</evidence>
<comment type="function">
    <text evidence="5">Catalyzes the dephosphorylation of the nucleoside 5'-monophosphates deoxyadenosine monophosphate (dAMP), deoxycytidine monophosphate (dCMP), deoxyguanosine monophosphate (dGMP) and deoxythymidine monophosphate (dTMP).</text>
</comment>
<comment type="cofactor">
    <cofactor evidence="4">
        <name>Mg(2+)</name>
        <dbReference type="ChEBI" id="CHEBI:18420"/>
    </cofactor>
</comment>
<evidence type="ECO:0000313" key="17">
    <source>
        <dbReference type="Proteomes" id="UP000799428"/>
    </source>
</evidence>
<dbReference type="InterPro" id="IPR006674">
    <property type="entry name" value="HD_domain"/>
</dbReference>
<feature type="signal peptide" evidence="14">
    <location>
        <begin position="1"/>
        <end position="18"/>
    </location>
</feature>
<dbReference type="GO" id="GO:0009159">
    <property type="term" value="P:deoxyribonucleoside monophosphate catabolic process"/>
    <property type="evidence" value="ECO:0007669"/>
    <property type="project" value="UniProtKB-ARBA"/>
</dbReference>
<accession>A0A6G1JZ04</accession>
<dbReference type="PANTHER" id="PTHR11845">
    <property type="entry name" value="5'-DEOXYNUCLEOTIDASE HDDC2"/>
    <property type="match status" value="1"/>
</dbReference>
<evidence type="ECO:0000256" key="5">
    <source>
        <dbReference type="ARBA" id="ARBA00004074"/>
    </source>
</evidence>
<comment type="subunit">
    <text evidence="7">Homodimer.</text>
</comment>
<comment type="similarity">
    <text evidence="6">Belongs to the HDDC2 family.</text>
</comment>
<dbReference type="Pfam" id="PF13023">
    <property type="entry name" value="HD_3"/>
    <property type="match status" value="1"/>
</dbReference>
<evidence type="ECO:0000256" key="14">
    <source>
        <dbReference type="SAM" id="SignalP"/>
    </source>
</evidence>
<evidence type="ECO:0000256" key="3">
    <source>
        <dbReference type="ARBA" id="ARBA00001941"/>
    </source>
</evidence>
<dbReference type="EC" id="3.1.3.89" evidence="8"/>
<feature type="region of interest" description="Disordered" evidence="13">
    <location>
        <begin position="86"/>
        <end position="108"/>
    </location>
</feature>
<evidence type="ECO:0000256" key="8">
    <source>
        <dbReference type="ARBA" id="ARBA00012964"/>
    </source>
</evidence>
<dbReference type="SUPFAM" id="SSF109604">
    <property type="entry name" value="HD-domain/PDEase-like"/>
    <property type="match status" value="1"/>
</dbReference>
<sequence>MLGHFFFPIVAFSSPLASLTFHLQHPIVSPRFLYPDIKFHFFGVIHTFYSLRDNTMTAHEGTQTNGGPSKTDAATQINALPLDNLPHDHQLEREPRPEPQAHLENKVDPSKDRWTVESVVSEIEPRYAENTNSPIPFFHLLERLKTTSRAGWKRFGIEKSESISDHMYRMSILTMMAPKSISSKLNILRCTQMALIHDMAEALVGDITPVDNVPKAEKNRREADTMDYICTNLLGKYNSGLNGQDIREIWQEYEDSKTLESHFVHDIDKIELILQMIEYEREHKGKVDLGEFTWVTTKIVSKEVKAWSDHLLWERVELWQSLGKKPSWWDVGVEPKTKPAPLD</sequence>
<dbReference type="Proteomes" id="UP000799428">
    <property type="component" value="Unassembled WGS sequence"/>
</dbReference>
<organism evidence="16 17">
    <name type="scientific">Pleomassaria siparia CBS 279.74</name>
    <dbReference type="NCBI Taxonomy" id="1314801"/>
    <lineage>
        <taxon>Eukaryota</taxon>
        <taxon>Fungi</taxon>
        <taxon>Dikarya</taxon>
        <taxon>Ascomycota</taxon>
        <taxon>Pezizomycotina</taxon>
        <taxon>Dothideomycetes</taxon>
        <taxon>Pleosporomycetidae</taxon>
        <taxon>Pleosporales</taxon>
        <taxon>Pleomassariaceae</taxon>
        <taxon>Pleomassaria</taxon>
    </lineage>
</organism>
<evidence type="ECO:0000313" key="16">
    <source>
        <dbReference type="EMBL" id="KAF2705710.1"/>
    </source>
</evidence>
<evidence type="ECO:0000256" key="2">
    <source>
        <dbReference type="ARBA" id="ARBA00001936"/>
    </source>
</evidence>
<keyword evidence="9" id="KW-0479">Metal-binding</keyword>
<keyword evidence="10" id="KW-0378">Hydrolase</keyword>
<keyword evidence="14" id="KW-0732">Signal</keyword>
<dbReference type="GO" id="GO:0005737">
    <property type="term" value="C:cytoplasm"/>
    <property type="evidence" value="ECO:0007669"/>
    <property type="project" value="TreeGrafter"/>
</dbReference>
<comment type="catalytic activity">
    <reaction evidence="1">
        <text>a 2'-deoxyribonucleoside 5'-phosphate + H2O = a 2'-deoxyribonucleoside + phosphate</text>
        <dbReference type="Rhea" id="RHEA:36167"/>
        <dbReference type="ChEBI" id="CHEBI:15377"/>
        <dbReference type="ChEBI" id="CHEBI:18274"/>
        <dbReference type="ChEBI" id="CHEBI:43474"/>
        <dbReference type="ChEBI" id="CHEBI:65317"/>
        <dbReference type="EC" id="3.1.3.89"/>
    </reaction>
</comment>
<evidence type="ECO:0000256" key="13">
    <source>
        <dbReference type="SAM" id="MobiDB-lite"/>
    </source>
</evidence>
<protein>
    <recommendedName>
        <fullName evidence="8">5'-deoxynucleotidase</fullName>
        <ecNumber evidence="8">3.1.3.89</ecNumber>
    </recommendedName>
</protein>
<name>A0A6G1JZ04_9PLEO</name>
<dbReference type="OrthoDB" id="10254258at2759"/>
<keyword evidence="17" id="KW-1185">Reference proteome</keyword>
<evidence type="ECO:0000259" key="15">
    <source>
        <dbReference type="Pfam" id="PF13023"/>
    </source>
</evidence>
<dbReference type="PANTHER" id="PTHR11845:SF13">
    <property type="entry name" value="5'-DEOXYNUCLEOTIDASE HDDC2"/>
    <property type="match status" value="1"/>
</dbReference>
<keyword evidence="11" id="KW-0460">Magnesium</keyword>
<feature type="domain" description="HD" evidence="15">
    <location>
        <begin position="142"/>
        <end position="305"/>
    </location>
</feature>
<evidence type="ECO:0000256" key="7">
    <source>
        <dbReference type="ARBA" id="ARBA00011738"/>
    </source>
</evidence>
<evidence type="ECO:0000256" key="12">
    <source>
        <dbReference type="ARBA" id="ARBA00023285"/>
    </source>
</evidence>
<dbReference type="GO" id="GO:0002953">
    <property type="term" value="F:5'-deoxynucleotidase activity"/>
    <property type="evidence" value="ECO:0007669"/>
    <property type="project" value="UniProtKB-EC"/>
</dbReference>
<comment type="cofactor">
    <cofactor evidence="3">
        <name>Co(2+)</name>
        <dbReference type="ChEBI" id="CHEBI:48828"/>
    </cofactor>
</comment>
<evidence type="ECO:0000256" key="9">
    <source>
        <dbReference type="ARBA" id="ARBA00022723"/>
    </source>
</evidence>
<dbReference type="AlphaFoldDB" id="A0A6G1JZ04"/>
<dbReference type="EMBL" id="MU005778">
    <property type="protein sequence ID" value="KAF2705710.1"/>
    <property type="molecule type" value="Genomic_DNA"/>
</dbReference>
<comment type="cofactor">
    <cofactor evidence="2">
        <name>Mn(2+)</name>
        <dbReference type="ChEBI" id="CHEBI:29035"/>
    </cofactor>
</comment>
<proteinExistence type="inferred from homology"/>
<dbReference type="Gene3D" id="1.10.3210.10">
    <property type="entry name" value="Hypothetical protein af1432"/>
    <property type="match status" value="1"/>
</dbReference>
<evidence type="ECO:0000256" key="11">
    <source>
        <dbReference type="ARBA" id="ARBA00022842"/>
    </source>
</evidence>
<dbReference type="GO" id="GO:0046872">
    <property type="term" value="F:metal ion binding"/>
    <property type="evidence" value="ECO:0007669"/>
    <property type="project" value="UniProtKB-KW"/>
</dbReference>
<evidence type="ECO:0000256" key="6">
    <source>
        <dbReference type="ARBA" id="ARBA00009999"/>
    </source>
</evidence>
<dbReference type="InterPro" id="IPR039356">
    <property type="entry name" value="YfbR/HDDC2"/>
</dbReference>
<reference evidence="16" key="1">
    <citation type="journal article" date="2020" name="Stud. Mycol.">
        <title>101 Dothideomycetes genomes: a test case for predicting lifestyles and emergence of pathogens.</title>
        <authorList>
            <person name="Haridas S."/>
            <person name="Albert R."/>
            <person name="Binder M."/>
            <person name="Bloem J."/>
            <person name="Labutti K."/>
            <person name="Salamov A."/>
            <person name="Andreopoulos B."/>
            <person name="Baker S."/>
            <person name="Barry K."/>
            <person name="Bills G."/>
            <person name="Bluhm B."/>
            <person name="Cannon C."/>
            <person name="Castanera R."/>
            <person name="Culley D."/>
            <person name="Daum C."/>
            <person name="Ezra D."/>
            <person name="Gonzalez J."/>
            <person name="Henrissat B."/>
            <person name="Kuo A."/>
            <person name="Liang C."/>
            <person name="Lipzen A."/>
            <person name="Lutzoni F."/>
            <person name="Magnuson J."/>
            <person name="Mondo S."/>
            <person name="Nolan M."/>
            <person name="Ohm R."/>
            <person name="Pangilinan J."/>
            <person name="Park H.-J."/>
            <person name="Ramirez L."/>
            <person name="Alfaro M."/>
            <person name="Sun H."/>
            <person name="Tritt A."/>
            <person name="Yoshinaga Y."/>
            <person name="Zwiers L.-H."/>
            <person name="Turgeon B."/>
            <person name="Goodwin S."/>
            <person name="Spatafora J."/>
            <person name="Crous P."/>
            <person name="Grigoriev I."/>
        </authorList>
    </citation>
    <scope>NUCLEOTIDE SEQUENCE</scope>
    <source>
        <strain evidence="16">CBS 279.74</strain>
    </source>
</reference>
<dbReference type="FunFam" id="1.10.3210.10:FF:000011">
    <property type="entry name" value="HD domain-containing protein 2"/>
    <property type="match status" value="1"/>
</dbReference>
<feature type="chain" id="PRO_5026109534" description="5'-deoxynucleotidase" evidence="14">
    <location>
        <begin position="19"/>
        <end position="343"/>
    </location>
</feature>